<dbReference type="Proteomes" id="UP001169069">
    <property type="component" value="Unassembled WGS sequence"/>
</dbReference>
<evidence type="ECO:0000259" key="1">
    <source>
        <dbReference type="Pfam" id="PF02579"/>
    </source>
</evidence>
<dbReference type="InterPro" id="IPR051840">
    <property type="entry name" value="NifX/NifY_domain"/>
</dbReference>
<gene>
    <name evidence="2" type="ORF">PGH07_01730</name>
</gene>
<dbReference type="PANTHER" id="PTHR33937">
    <property type="entry name" value="IRON-MOLYBDENUM PROTEIN-RELATED-RELATED"/>
    <property type="match status" value="1"/>
</dbReference>
<reference evidence="2" key="1">
    <citation type="submission" date="2023-01" db="EMBL/GenBank/DDBJ databases">
        <title>Sulfurovum sp. zt1-1 genome assembly.</title>
        <authorList>
            <person name="Wang J."/>
        </authorList>
    </citation>
    <scope>NUCLEOTIDE SEQUENCE</scope>
    <source>
        <strain evidence="2">Zt1-1</strain>
    </source>
</reference>
<feature type="domain" description="Dinitrogenase iron-molybdenum cofactor biosynthesis" evidence="1">
    <location>
        <begin position="10"/>
        <end position="98"/>
    </location>
</feature>
<evidence type="ECO:0000313" key="3">
    <source>
        <dbReference type="Proteomes" id="UP001169069"/>
    </source>
</evidence>
<organism evidence="2 3">
    <name type="scientific">Sulfurovum zhangzhouensis</name>
    <dbReference type="NCBI Taxonomy" id="3019067"/>
    <lineage>
        <taxon>Bacteria</taxon>
        <taxon>Pseudomonadati</taxon>
        <taxon>Campylobacterota</taxon>
        <taxon>Epsilonproteobacteria</taxon>
        <taxon>Campylobacterales</taxon>
        <taxon>Sulfurovaceae</taxon>
        <taxon>Sulfurovum</taxon>
    </lineage>
</organism>
<dbReference type="PANTHER" id="PTHR33937:SF1">
    <property type="entry name" value="IRON-MOLIBDENUM COFACTOR PROCESSING PROTEIN"/>
    <property type="match status" value="1"/>
</dbReference>
<comment type="caution">
    <text evidence="2">The sequence shown here is derived from an EMBL/GenBank/DDBJ whole genome shotgun (WGS) entry which is preliminary data.</text>
</comment>
<proteinExistence type="predicted"/>
<sequence>MIVAFASSTGEKIDQHFGWSKEFYLYRINKESAEFLKTINAETDLEDEHEKLNYKIDAIGEADIMYCTQIGPKASQMVQSAGIHPVRVAEGEDLKGSIDNILEMLNTQPPMWLLRAFHKAQQKSA</sequence>
<accession>A0ABT7QVM6</accession>
<name>A0ABT7QVM6_9BACT</name>
<dbReference type="RefSeq" id="WP_289412169.1">
    <property type="nucleotide sequence ID" value="NZ_JAQIBD010000001.1"/>
</dbReference>
<dbReference type="Gene3D" id="3.30.420.130">
    <property type="entry name" value="Dinitrogenase iron-molybdenum cofactor biosynthesis domain"/>
    <property type="match status" value="1"/>
</dbReference>
<dbReference type="InterPro" id="IPR036105">
    <property type="entry name" value="DiNase_FeMo-co_biosyn_sf"/>
</dbReference>
<dbReference type="EMBL" id="JAQIBD010000001">
    <property type="protein sequence ID" value="MDM5270893.1"/>
    <property type="molecule type" value="Genomic_DNA"/>
</dbReference>
<evidence type="ECO:0000313" key="2">
    <source>
        <dbReference type="EMBL" id="MDM5270893.1"/>
    </source>
</evidence>
<dbReference type="InterPro" id="IPR003731">
    <property type="entry name" value="Di-Nase_FeMo-co_biosynth"/>
</dbReference>
<dbReference type="SUPFAM" id="SSF53146">
    <property type="entry name" value="Nitrogenase accessory factor-like"/>
    <property type="match status" value="1"/>
</dbReference>
<protein>
    <submittedName>
        <fullName evidence="2">Dinitrogenase iron-molybdenum cofactor biosynthesis protein</fullName>
    </submittedName>
</protein>
<keyword evidence="3" id="KW-1185">Reference proteome</keyword>
<dbReference type="Pfam" id="PF02579">
    <property type="entry name" value="Nitro_FeMo-Co"/>
    <property type="match status" value="1"/>
</dbReference>